<dbReference type="GO" id="GO:0031388">
    <property type="term" value="P:organic acid phosphorylation"/>
    <property type="evidence" value="ECO:0007669"/>
    <property type="project" value="UniProtKB-UniRule"/>
</dbReference>
<dbReference type="RefSeq" id="WP_061169266.1">
    <property type="nucleotide sequence ID" value="NZ_FCOA02000014.1"/>
</dbReference>
<dbReference type="GO" id="GO:0008887">
    <property type="term" value="F:glycerate kinase activity"/>
    <property type="evidence" value="ECO:0007669"/>
    <property type="project" value="UniProtKB-UniRule"/>
</dbReference>
<dbReference type="AlphaFoldDB" id="A0A158BRH7"/>
<dbReference type="PANTHER" id="PTHR21599">
    <property type="entry name" value="GLYCERATE KINASE"/>
    <property type="match status" value="1"/>
</dbReference>
<evidence type="ECO:0000313" key="6">
    <source>
        <dbReference type="Proteomes" id="UP000054851"/>
    </source>
</evidence>
<evidence type="ECO:0000256" key="3">
    <source>
        <dbReference type="ARBA" id="ARBA00022777"/>
    </source>
</evidence>
<dbReference type="SUPFAM" id="SSF110738">
    <property type="entry name" value="Glycerate kinase I"/>
    <property type="match status" value="1"/>
</dbReference>
<comment type="similarity">
    <text evidence="1 4">Belongs to the glycerate kinase type-1 family.</text>
</comment>
<dbReference type="InterPro" id="IPR018193">
    <property type="entry name" value="Glyc_kinase_flavodox-like_fold"/>
</dbReference>
<keyword evidence="6" id="KW-1185">Reference proteome</keyword>
<dbReference type="Pfam" id="PF02595">
    <property type="entry name" value="Gly_kinase"/>
    <property type="match status" value="1"/>
</dbReference>
<dbReference type="NCBIfam" id="TIGR00045">
    <property type="entry name" value="glycerate kinase"/>
    <property type="match status" value="1"/>
</dbReference>
<evidence type="ECO:0000256" key="4">
    <source>
        <dbReference type="PIRNR" id="PIRNR006078"/>
    </source>
</evidence>
<evidence type="ECO:0000256" key="1">
    <source>
        <dbReference type="ARBA" id="ARBA00006284"/>
    </source>
</evidence>
<accession>A0A158BRH7</accession>
<evidence type="ECO:0000256" key="2">
    <source>
        <dbReference type="ARBA" id="ARBA00022679"/>
    </source>
</evidence>
<dbReference type="EMBL" id="FCOA02000014">
    <property type="protein sequence ID" value="SAK72685.1"/>
    <property type="molecule type" value="Genomic_DNA"/>
</dbReference>
<reference evidence="5" key="1">
    <citation type="submission" date="2016-01" db="EMBL/GenBank/DDBJ databases">
        <authorList>
            <person name="Peeters C."/>
        </authorList>
    </citation>
    <scope>NUCLEOTIDE SEQUENCE</scope>
    <source>
        <strain evidence="5">LMG 29322</strain>
    </source>
</reference>
<dbReference type="Gene3D" id="3.40.50.10350">
    <property type="entry name" value="Glycerate kinase, domain 1"/>
    <property type="match status" value="1"/>
</dbReference>
<gene>
    <name evidence="5" type="ORF">AWB79_04108</name>
</gene>
<organism evidence="5 6">
    <name type="scientific">Caballeronia hypogeia</name>
    <dbReference type="NCBI Taxonomy" id="1777140"/>
    <lineage>
        <taxon>Bacteria</taxon>
        <taxon>Pseudomonadati</taxon>
        <taxon>Pseudomonadota</taxon>
        <taxon>Betaproteobacteria</taxon>
        <taxon>Burkholderiales</taxon>
        <taxon>Burkholderiaceae</taxon>
        <taxon>Caballeronia</taxon>
    </lineage>
</organism>
<dbReference type="OrthoDB" id="9774290at2"/>
<dbReference type="InterPro" id="IPR018197">
    <property type="entry name" value="Glycerate_kinase_RE-like"/>
</dbReference>
<protein>
    <submittedName>
        <fullName evidence="5">Glycerate kinase</fullName>
    </submittedName>
</protein>
<sequence length="380" mass="38589">MKIVIAPDSFKESLSAADAAKSIQEEFAHVFPTASFVCLPIADGGEGTVEALKGPLRARLIPTNVSDPLGRTVSAEFGLNDKHVAILEMASACGLHHVAVAERDPLRATSRGLGELVLAALDEGARHFIVGLGGSATNDCGVGFLQVLGVRFLDSDGRDLSSGAGSLHKLARIDRSGMDPRIAECSFDVACDVDNPLCGPTGASAVFGPQKGATQGMIAGLEQALGHVADVMRRDLDVDVASLPGAGAAGGMGAAMVGFLNANLKPGSVIVAQALGLEQAIVGADLVITGEGCVDGQTSRGKAPAGVAQIARRLGVPVFALGGAVTANADELAAIGIQAAFASVRRACSLSDALQEAGANLRATARNVAEVLRLGMSIKR</sequence>
<dbReference type="PIRSF" id="PIRSF006078">
    <property type="entry name" value="GlxK"/>
    <property type="match status" value="1"/>
</dbReference>
<dbReference type="InterPro" id="IPR004381">
    <property type="entry name" value="Glycerate_kinase"/>
</dbReference>
<dbReference type="InterPro" id="IPR036129">
    <property type="entry name" value="Glycerate_kinase_sf"/>
</dbReference>
<dbReference type="Proteomes" id="UP000054851">
    <property type="component" value="Unassembled WGS sequence"/>
</dbReference>
<proteinExistence type="inferred from homology"/>
<dbReference type="STRING" id="1777140.AWB79_04108"/>
<dbReference type="Gene3D" id="3.90.1510.10">
    <property type="entry name" value="Glycerate kinase, domain 2"/>
    <property type="match status" value="1"/>
</dbReference>
<comment type="caution">
    <text evidence="5">The sequence shown here is derived from an EMBL/GenBank/DDBJ whole genome shotgun (WGS) entry which is preliminary data.</text>
</comment>
<dbReference type="PANTHER" id="PTHR21599:SF0">
    <property type="entry name" value="GLYCERATE KINASE"/>
    <property type="match status" value="1"/>
</dbReference>
<keyword evidence="2 4" id="KW-0808">Transferase</keyword>
<evidence type="ECO:0000313" key="5">
    <source>
        <dbReference type="EMBL" id="SAK72685.1"/>
    </source>
</evidence>
<name>A0A158BRH7_9BURK</name>
<keyword evidence="3 4" id="KW-0418">Kinase</keyword>